<reference evidence="1 2" key="1">
    <citation type="submission" date="2019-09" db="EMBL/GenBank/DDBJ databases">
        <title>Bird 10,000 Genomes (B10K) Project - Family phase.</title>
        <authorList>
            <person name="Zhang G."/>
        </authorList>
    </citation>
    <scope>NUCLEOTIDE SEQUENCE [LARGE SCALE GENOMIC DNA]</scope>
    <source>
        <strain evidence="1">B10K-DU-001-66</strain>
        <tissue evidence="1">Muscle</tissue>
    </source>
</reference>
<dbReference type="AlphaFoldDB" id="A0A7K5ERV8"/>
<feature type="non-terminal residue" evidence="1">
    <location>
        <position position="83"/>
    </location>
</feature>
<dbReference type="Pfam" id="PF00429">
    <property type="entry name" value="TLV_coat"/>
    <property type="match status" value="1"/>
</dbReference>
<feature type="non-terminal residue" evidence="1">
    <location>
        <position position="1"/>
    </location>
</feature>
<evidence type="ECO:0000313" key="2">
    <source>
        <dbReference type="Proteomes" id="UP000573697"/>
    </source>
</evidence>
<keyword evidence="2" id="KW-1185">Reference proteome</keyword>
<dbReference type="EMBL" id="VYXF01011425">
    <property type="protein sequence ID" value="NWS35009.1"/>
    <property type="molecule type" value="Genomic_DNA"/>
</dbReference>
<proteinExistence type="predicted"/>
<comment type="caution">
    <text evidence="1">The sequence shown here is derived from an EMBL/GenBank/DDBJ whole genome shotgun (WGS) entry which is preliminary data.</text>
</comment>
<evidence type="ECO:0000313" key="1">
    <source>
        <dbReference type="EMBL" id="NWS35009.1"/>
    </source>
</evidence>
<name>A0A7K5ERV8_POLCE</name>
<gene>
    <name evidence="1" type="primary">Fv4_1</name>
    <name evidence="1" type="ORF">POLCAE_R15271</name>
</gene>
<sequence>PTPQTNSLWNLLQASFQVLNTTNPNITKHCWLCYDIRPPYYEAIGVDHGHRKANGTNPAECLWDTRKQGITLSQITGKGRCLG</sequence>
<dbReference type="InterPro" id="IPR018154">
    <property type="entry name" value="TLV/ENV_coat_polyprotein"/>
</dbReference>
<organism evidence="1 2">
    <name type="scientific">Polioptila caerulea</name>
    <name type="common">Blue-grey gnatcatcher</name>
    <dbReference type="NCBI Taxonomy" id="66707"/>
    <lineage>
        <taxon>Eukaryota</taxon>
        <taxon>Metazoa</taxon>
        <taxon>Chordata</taxon>
        <taxon>Craniata</taxon>
        <taxon>Vertebrata</taxon>
        <taxon>Euteleostomi</taxon>
        <taxon>Archelosauria</taxon>
        <taxon>Archosauria</taxon>
        <taxon>Dinosauria</taxon>
        <taxon>Saurischia</taxon>
        <taxon>Theropoda</taxon>
        <taxon>Coelurosauria</taxon>
        <taxon>Aves</taxon>
        <taxon>Neognathae</taxon>
        <taxon>Neoaves</taxon>
        <taxon>Telluraves</taxon>
        <taxon>Australaves</taxon>
        <taxon>Passeriformes</taxon>
        <taxon>Certhiidae</taxon>
        <taxon>Polioptilinae</taxon>
        <taxon>Polioptila</taxon>
    </lineage>
</organism>
<accession>A0A7K5ERV8</accession>
<protein>
    <submittedName>
        <fullName evidence="1">ENV2 protein</fullName>
    </submittedName>
</protein>
<dbReference type="Proteomes" id="UP000573697">
    <property type="component" value="Unassembled WGS sequence"/>
</dbReference>